<reference evidence="1 2" key="1">
    <citation type="journal article" date="2016" name="Nat. Commun.">
        <title>Thousands of microbial genomes shed light on interconnected biogeochemical processes in an aquifer system.</title>
        <authorList>
            <person name="Anantharaman K."/>
            <person name="Brown C.T."/>
            <person name="Hug L.A."/>
            <person name="Sharon I."/>
            <person name="Castelle C.J."/>
            <person name="Probst A.J."/>
            <person name="Thomas B.C."/>
            <person name="Singh A."/>
            <person name="Wilkins M.J."/>
            <person name="Karaoz U."/>
            <person name="Brodie E.L."/>
            <person name="Williams K.H."/>
            <person name="Hubbard S.S."/>
            <person name="Banfield J.F."/>
        </authorList>
    </citation>
    <scope>NUCLEOTIDE SEQUENCE [LARGE SCALE GENOMIC DNA]</scope>
</reference>
<sequence>MDKLNHHPASYKDPSGFIFTHQSRVFRAIDASYKKTYDYFMKSGLYERLVNESLLIPHKELRTAKKMGNVKYILEPVKIPFISYPYEWCFSQLKEAALITLTIQKIALEYGMILRDASSFNTQIYRGKPIFIDTLSFGVYEEGRPWSAYKQFCEQFLAPLALIAYADPRLSRLSHLFLNGVPLDLAVKLLPWRKKIRQGPLLHLVFHSSNLRSGSRAGAAKPELFFPKSSMMGLIASLESAIQSITWNPVKTMWSQYNGNNKTISYKQISLEDKKHIVERCIKMCRSKYIWDLGANTGEFSRIAAGLGAFVVSVDSDPSVIEYQYLNNRVGKVSNILPLCIDILNPTPNLGWMNLERESFINRPKPDTILALAIIHHLAIGENIPLSNLAEALSTLTEKLIIEFVPKTDPQVKEMLLFREDIFPSYTQAGFEAAFAKHFSPIFSKRIRATDRWIYVFKKKKAK</sequence>
<gene>
    <name evidence="1" type="ORF">A2427_01425</name>
</gene>
<dbReference type="Proteomes" id="UP000176326">
    <property type="component" value="Unassembled WGS sequence"/>
</dbReference>
<comment type="caution">
    <text evidence="1">The sequence shown here is derived from an EMBL/GenBank/DDBJ whole genome shotgun (WGS) entry which is preliminary data.</text>
</comment>
<name>A0A1G2EQA7_9BACT</name>
<dbReference type="CDD" id="cd02440">
    <property type="entry name" value="AdoMet_MTases"/>
    <property type="match status" value="1"/>
</dbReference>
<evidence type="ECO:0000313" key="2">
    <source>
        <dbReference type="Proteomes" id="UP000176326"/>
    </source>
</evidence>
<proteinExistence type="predicted"/>
<dbReference type="SUPFAM" id="SSF53335">
    <property type="entry name" value="S-adenosyl-L-methionine-dependent methyltransferases"/>
    <property type="match status" value="1"/>
</dbReference>
<dbReference type="Gene3D" id="3.40.50.150">
    <property type="entry name" value="Vaccinia Virus protein VP39"/>
    <property type="match status" value="1"/>
</dbReference>
<dbReference type="AlphaFoldDB" id="A0A1G2EQA7"/>
<dbReference type="EMBL" id="MHMN01000036">
    <property type="protein sequence ID" value="OGZ27985.1"/>
    <property type="molecule type" value="Genomic_DNA"/>
</dbReference>
<evidence type="ECO:0008006" key="3">
    <source>
        <dbReference type="Google" id="ProtNLM"/>
    </source>
</evidence>
<accession>A0A1G2EQA7</accession>
<protein>
    <recommendedName>
        <fullName evidence="3">SAM-dependent methyltransferase</fullName>
    </recommendedName>
</protein>
<organism evidence="1 2">
    <name type="scientific">Candidatus Nealsonbacteria bacterium RIFOXYC1_FULL_40_7</name>
    <dbReference type="NCBI Taxonomy" id="1801678"/>
    <lineage>
        <taxon>Bacteria</taxon>
        <taxon>Candidatus Nealsoniibacteriota</taxon>
    </lineage>
</organism>
<evidence type="ECO:0000313" key="1">
    <source>
        <dbReference type="EMBL" id="OGZ27985.1"/>
    </source>
</evidence>
<dbReference type="InterPro" id="IPR029063">
    <property type="entry name" value="SAM-dependent_MTases_sf"/>
</dbReference>